<gene>
    <name evidence="10" type="primary">ilvA</name>
    <name evidence="10" type="ordered locus">SRM_01459</name>
</gene>
<sequence length="364" mass="38275">MSRPLHVDGALPTFAPHFRRGRASSSSAIPVSPMSTAPTASSSAVTYADVAAAAQRLDDVVHRTPVMTSRTVDHRVGAEVAFKCENLQRTGAFKIRGGYNAVSQLPPAAREQGVVTYSSGNHAQAVALAGRELGVDATIIMPETAPQVKLDATREYGAEVVEYDPTETVREELGQRLAEEHGLTLVPPYDHPDVVAGQGTVGDELFDQVGALDVLLVCCGGGGLLSGCALAARHHAPDCTVIGVEPAAGDDATRSFHSGELQTVESPDTVADGARTPYLGDVTFPLVLEHADDMVTVSDAALVRAMHLFWERTKMVVEPTGALGAAALLDGVVPGNDRRIGVVVSGGNVDLARAHALFERYDLE</sequence>
<dbReference type="GO" id="GO:0004794">
    <property type="term" value="F:threonine deaminase activity"/>
    <property type="evidence" value="ECO:0007669"/>
    <property type="project" value="UniProtKB-EC"/>
</dbReference>
<accession>D5H8M5</accession>
<evidence type="ECO:0000256" key="4">
    <source>
        <dbReference type="ARBA" id="ARBA00001946"/>
    </source>
</evidence>
<evidence type="ECO:0000256" key="3">
    <source>
        <dbReference type="ARBA" id="ARBA00001936"/>
    </source>
</evidence>
<dbReference type="SUPFAM" id="SSF53686">
    <property type="entry name" value="Tryptophan synthase beta subunit-like PLP-dependent enzymes"/>
    <property type="match status" value="1"/>
</dbReference>
<dbReference type="HOGENOM" id="CLU_021152_4_2_10"/>
<reference evidence="10 11" key="1">
    <citation type="journal article" date="2010" name="ISME J.">
        <title>Fine-scale evolution: genomic, phenotypic and ecological differentiation in two coexisting Salinibacter ruber strains.</title>
        <authorList>
            <person name="Pena A."/>
            <person name="Teeling H."/>
            <person name="Huerta-Cepas J."/>
            <person name="Santos F."/>
            <person name="Yarza P."/>
            <person name="Brito-Echeverria J."/>
            <person name="Lucio M."/>
            <person name="Schmitt-Kopplin P."/>
            <person name="Meseguer I."/>
            <person name="Schenowitz C."/>
            <person name="Dossat C."/>
            <person name="Barbe V."/>
            <person name="Dopazo J."/>
            <person name="Rossello-Mora R."/>
            <person name="Schuler M."/>
            <person name="Glockner F.O."/>
            <person name="Amann R."/>
            <person name="Gabaldon T."/>
            <person name="Anton J."/>
        </authorList>
    </citation>
    <scope>NUCLEOTIDE SEQUENCE [LARGE SCALE GENOMIC DNA]</scope>
    <source>
        <strain evidence="10 11">M8</strain>
    </source>
</reference>
<keyword evidence="8 10" id="KW-0456">Lyase</keyword>
<evidence type="ECO:0000256" key="2">
    <source>
        <dbReference type="ARBA" id="ARBA00001933"/>
    </source>
</evidence>
<evidence type="ECO:0000259" key="9">
    <source>
        <dbReference type="Pfam" id="PF00291"/>
    </source>
</evidence>
<evidence type="ECO:0000256" key="5">
    <source>
        <dbReference type="ARBA" id="ARBA00010869"/>
    </source>
</evidence>
<dbReference type="GO" id="GO:0000287">
    <property type="term" value="F:magnesium ion binding"/>
    <property type="evidence" value="ECO:0007669"/>
    <property type="project" value="TreeGrafter"/>
</dbReference>
<dbReference type="PANTHER" id="PTHR43050:SF1">
    <property type="entry name" value="SERINE RACEMASE"/>
    <property type="match status" value="1"/>
</dbReference>
<dbReference type="GO" id="GO:0003941">
    <property type="term" value="F:L-serine ammonia-lyase activity"/>
    <property type="evidence" value="ECO:0007669"/>
    <property type="project" value="TreeGrafter"/>
</dbReference>
<dbReference type="AlphaFoldDB" id="D5H8M5"/>
<feature type="domain" description="Tryptophan synthase beta chain-like PALP" evidence="9">
    <location>
        <begin position="59"/>
        <end position="346"/>
    </location>
</feature>
<evidence type="ECO:0000313" key="11">
    <source>
        <dbReference type="Proteomes" id="UP000000933"/>
    </source>
</evidence>
<dbReference type="FunFam" id="3.40.50.1100:FF:000007">
    <property type="entry name" value="L-threonine dehydratase catabolic TdcB"/>
    <property type="match status" value="1"/>
</dbReference>
<comment type="cofactor">
    <cofactor evidence="1">
        <name>Ca(2+)</name>
        <dbReference type="ChEBI" id="CHEBI:29108"/>
    </cofactor>
</comment>
<evidence type="ECO:0000256" key="6">
    <source>
        <dbReference type="ARBA" id="ARBA00022842"/>
    </source>
</evidence>
<evidence type="ECO:0000256" key="7">
    <source>
        <dbReference type="ARBA" id="ARBA00022898"/>
    </source>
</evidence>
<dbReference type="GO" id="GO:0070179">
    <property type="term" value="P:D-serine biosynthetic process"/>
    <property type="evidence" value="ECO:0007669"/>
    <property type="project" value="TreeGrafter"/>
</dbReference>
<dbReference type="NCBIfam" id="NF005454">
    <property type="entry name" value="PRK07048.1"/>
    <property type="match status" value="1"/>
</dbReference>
<dbReference type="FunFam" id="3.40.50.1100:FF:000005">
    <property type="entry name" value="Threonine dehydratase catabolic"/>
    <property type="match status" value="1"/>
</dbReference>
<dbReference type="EMBL" id="FP565814">
    <property type="protein sequence ID" value="CBH24380.1"/>
    <property type="molecule type" value="Genomic_DNA"/>
</dbReference>
<dbReference type="Proteomes" id="UP000000933">
    <property type="component" value="Chromosome"/>
</dbReference>
<dbReference type="KEGG" id="srm:SRM_01459"/>
<dbReference type="InterPro" id="IPR001926">
    <property type="entry name" value="TrpB-like_PALP"/>
</dbReference>
<dbReference type="GO" id="GO:0005524">
    <property type="term" value="F:ATP binding"/>
    <property type="evidence" value="ECO:0007669"/>
    <property type="project" value="TreeGrafter"/>
</dbReference>
<dbReference type="PATRIC" id="fig|761659.10.peg.1599"/>
<reference evidence="11" key="2">
    <citation type="submission" date="2010-04" db="EMBL/GenBank/DDBJ databases">
        <title>Genome sequence of Salinibacter ruber M8.</title>
        <authorList>
            <consortium name="Genoscope"/>
        </authorList>
    </citation>
    <scope>NUCLEOTIDE SEQUENCE [LARGE SCALE GENOMIC DNA]</scope>
    <source>
        <strain evidence="11">M8</strain>
    </source>
</reference>
<comment type="cofactor">
    <cofactor evidence="3">
        <name>Mn(2+)</name>
        <dbReference type="ChEBI" id="CHEBI:29035"/>
    </cofactor>
</comment>
<comment type="cofactor">
    <cofactor evidence="4">
        <name>Mg(2+)</name>
        <dbReference type="ChEBI" id="CHEBI:18420"/>
    </cofactor>
</comment>
<organism evidence="10 11">
    <name type="scientific">Salinibacter ruber (strain M8)</name>
    <dbReference type="NCBI Taxonomy" id="761659"/>
    <lineage>
        <taxon>Bacteria</taxon>
        <taxon>Pseudomonadati</taxon>
        <taxon>Rhodothermota</taxon>
        <taxon>Rhodothermia</taxon>
        <taxon>Rhodothermales</taxon>
        <taxon>Salinibacteraceae</taxon>
        <taxon>Salinibacter</taxon>
    </lineage>
</organism>
<dbReference type="GO" id="GO:0030378">
    <property type="term" value="F:serine racemase activity"/>
    <property type="evidence" value="ECO:0007669"/>
    <property type="project" value="TreeGrafter"/>
</dbReference>
<keyword evidence="6" id="KW-0460">Magnesium</keyword>
<evidence type="ECO:0000313" key="10">
    <source>
        <dbReference type="EMBL" id="CBH24380.1"/>
    </source>
</evidence>
<evidence type="ECO:0000256" key="8">
    <source>
        <dbReference type="ARBA" id="ARBA00023239"/>
    </source>
</evidence>
<dbReference type="PANTHER" id="PTHR43050">
    <property type="entry name" value="SERINE / THREONINE RACEMASE FAMILY MEMBER"/>
    <property type="match status" value="1"/>
</dbReference>
<dbReference type="CDD" id="cd01562">
    <property type="entry name" value="Thr-dehyd"/>
    <property type="match status" value="1"/>
</dbReference>
<dbReference type="GO" id="GO:0030170">
    <property type="term" value="F:pyridoxal phosphate binding"/>
    <property type="evidence" value="ECO:0007669"/>
    <property type="project" value="InterPro"/>
</dbReference>
<dbReference type="GO" id="GO:0018114">
    <property type="term" value="F:threonine racemase activity"/>
    <property type="evidence" value="ECO:0007669"/>
    <property type="project" value="TreeGrafter"/>
</dbReference>
<protein>
    <submittedName>
        <fullName evidence="10">Threonine dehydratase biosynthetic</fullName>
        <ecNumber evidence="10">4.3.1.19</ecNumber>
    </submittedName>
</protein>
<comment type="similarity">
    <text evidence="5">Belongs to the serine/threonine dehydratase family.</text>
</comment>
<keyword evidence="7" id="KW-0663">Pyridoxal phosphate</keyword>
<dbReference type="PROSITE" id="PS00165">
    <property type="entry name" value="DEHYDRATASE_SER_THR"/>
    <property type="match status" value="1"/>
</dbReference>
<proteinExistence type="inferred from homology"/>
<name>D5H8M5_SALRM</name>
<dbReference type="Gene3D" id="3.40.50.1100">
    <property type="match status" value="2"/>
</dbReference>
<dbReference type="InterPro" id="IPR036052">
    <property type="entry name" value="TrpB-like_PALP_sf"/>
</dbReference>
<evidence type="ECO:0000256" key="1">
    <source>
        <dbReference type="ARBA" id="ARBA00001913"/>
    </source>
</evidence>
<dbReference type="InterPro" id="IPR000634">
    <property type="entry name" value="Ser/Thr_deHydtase_PyrdxlP-BS"/>
</dbReference>
<dbReference type="Pfam" id="PF00291">
    <property type="entry name" value="PALP"/>
    <property type="match status" value="1"/>
</dbReference>
<dbReference type="EC" id="4.3.1.19" evidence="10"/>
<comment type="cofactor">
    <cofactor evidence="2">
        <name>pyridoxal 5'-phosphate</name>
        <dbReference type="ChEBI" id="CHEBI:597326"/>
    </cofactor>
</comment>